<reference evidence="2 3" key="1">
    <citation type="journal article" date="2007" name="Nature">
        <title>Evolution of genes and genomes on the Drosophila phylogeny.</title>
        <authorList>
            <consortium name="Drosophila 12 Genomes Consortium"/>
            <person name="Clark A.G."/>
            <person name="Eisen M.B."/>
            <person name="Smith D.R."/>
            <person name="Bergman C.M."/>
            <person name="Oliver B."/>
            <person name="Markow T.A."/>
            <person name="Kaufman T.C."/>
            <person name="Kellis M."/>
            <person name="Gelbart W."/>
            <person name="Iyer V.N."/>
            <person name="Pollard D.A."/>
            <person name="Sackton T.B."/>
            <person name="Larracuente A.M."/>
            <person name="Singh N.D."/>
            <person name="Abad J.P."/>
            <person name="Abt D.N."/>
            <person name="Adryan B."/>
            <person name="Aguade M."/>
            <person name="Akashi H."/>
            <person name="Anderson W.W."/>
            <person name="Aquadro C.F."/>
            <person name="Ardell D.H."/>
            <person name="Arguello R."/>
            <person name="Artieri C.G."/>
            <person name="Barbash D.A."/>
            <person name="Barker D."/>
            <person name="Barsanti P."/>
            <person name="Batterham P."/>
            <person name="Batzoglou S."/>
            <person name="Begun D."/>
            <person name="Bhutkar A."/>
            <person name="Blanco E."/>
            <person name="Bosak S.A."/>
            <person name="Bradley R.K."/>
            <person name="Brand A.D."/>
            <person name="Brent M.R."/>
            <person name="Brooks A.N."/>
            <person name="Brown R.H."/>
            <person name="Butlin R.K."/>
            <person name="Caggese C."/>
            <person name="Calvi B.R."/>
            <person name="Bernardo de Carvalho A."/>
            <person name="Caspi A."/>
            <person name="Castrezana S."/>
            <person name="Celniker S.E."/>
            <person name="Chang J.L."/>
            <person name="Chapple C."/>
            <person name="Chatterji S."/>
            <person name="Chinwalla A."/>
            <person name="Civetta A."/>
            <person name="Clifton S.W."/>
            <person name="Comeron J.M."/>
            <person name="Costello J.C."/>
            <person name="Coyne J.A."/>
            <person name="Daub J."/>
            <person name="David R.G."/>
            <person name="Delcher A.L."/>
            <person name="Delehaunty K."/>
            <person name="Do C.B."/>
            <person name="Ebling H."/>
            <person name="Edwards K."/>
            <person name="Eickbush T."/>
            <person name="Evans J.D."/>
            <person name="Filipski A."/>
            <person name="Findeiss S."/>
            <person name="Freyhult E."/>
            <person name="Fulton L."/>
            <person name="Fulton R."/>
            <person name="Garcia A.C."/>
            <person name="Gardiner A."/>
            <person name="Garfield D.A."/>
            <person name="Garvin B.E."/>
            <person name="Gibson G."/>
            <person name="Gilbert D."/>
            <person name="Gnerre S."/>
            <person name="Godfrey J."/>
            <person name="Good R."/>
            <person name="Gotea V."/>
            <person name="Gravely B."/>
            <person name="Greenberg A.J."/>
            <person name="Griffiths-Jones S."/>
            <person name="Gross S."/>
            <person name="Guigo R."/>
            <person name="Gustafson E.A."/>
            <person name="Haerty W."/>
            <person name="Hahn M.W."/>
            <person name="Halligan D.L."/>
            <person name="Halpern A.L."/>
            <person name="Halter G.M."/>
            <person name="Han M.V."/>
            <person name="Heger A."/>
            <person name="Hillier L."/>
            <person name="Hinrichs A.S."/>
            <person name="Holmes I."/>
            <person name="Hoskins R.A."/>
            <person name="Hubisz M.J."/>
            <person name="Hultmark D."/>
            <person name="Huntley M.A."/>
            <person name="Jaffe D.B."/>
            <person name="Jagadeeshan S."/>
            <person name="Jeck W.R."/>
            <person name="Johnson J."/>
            <person name="Jones C.D."/>
            <person name="Jordan W.C."/>
            <person name="Karpen G.H."/>
            <person name="Kataoka E."/>
            <person name="Keightley P.D."/>
            <person name="Kheradpour P."/>
            <person name="Kirkness E.F."/>
            <person name="Koerich L.B."/>
            <person name="Kristiansen K."/>
            <person name="Kudrna D."/>
            <person name="Kulathinal R.J."/>
            <person name="Kumar S."/>
            <person name="Kwok R."/>
            <person name="Lander E."/>
            <person name="Langley C.H."/>
            <person name="Lapoint R."/>
            <person name="Lazzaro B.P."/>
            <person name="Lee S.J."/>
            <person name="Levesque L."/>
            <person name="Li R."/>
            <person name="Lin C.F."/>
            <person name="Lin M.F."/>
            <person name="Lindblad-Toh K."/>
            <person name="Llopart A."/>
            <person name="Long M."/>
            <person name="Low L."/>
            <person name="Lozovsky E."/>
            <person name="Lu J."/>
            <person name="Luo M."/>
            <person name="Machado C.A."/>
            <person name="Makalowski W."/>
            <person name="Marzo M."/>
            <person name="Matsuda M."/>
            <person name="Matzkin L."/>
            <person name="McAllister B."/>
            <person name="McBride C.S."/>
            <person name="McKernan B."/>
            <person name="McKernan K."/>
            <person name="Mendez-Lago M."/>
            <person name="Minx P."/>
            <person name="Mollenhauer M.U."/>
            <person name="Montooth K."/>
            <person name="Mount S.M."/>
            <person name="Mu X."/>
            <person name="Myers E."/>
            <person name="Negre B."/>
            <person name="Newfeld S."/>
            <person name="Nielsen R."/>
            <person name="Noor M.A."/>
            <person name="O'Grady P."/>
            <person name="Pachter L."/>
            <person name="Papaceit M."/>
            <person name="Parisi M.J."/>
            <person name="Parisi M."/>
            <person name="Parts L."/>
            <person name="Pedersen J.S."/>
            <person name="Pesole G."/>
            <person name="Phillippy A.M."/>
            <person name="Ponting C.P."/>
            <person name="Pop M."/>
            <person name="Porcelli D."/>
            <person name="Powell J.R."/>
            <person name="Prohaska S."/>
            <person name="Pruitt K."/>
            <person name="Puig M."/>
            <person name="Quesneville H."/>
            <person name="Ram K.R."/>
            <person name="Rand D."/>
            <person name="Rasmussen M.D."/>
            <person name="Reed L.K."/>
            <person name="Reenan R."/>
            <person name="Reily A."/>
            <person name="Remington K.A."/>
            <person name="Rieger T.T."/>
            <person name="Ritchie M.G."/>
            <person name="Robin C."/>
            <person name="Rogers Y.H."/>
            <person name="Rohde C."/>
            <person name="Rozas J."/>
            <person name="Rubenfield M.J."/>
            <person name="Ruiz A."/>
            <person name="Russo S."/>
            <person name="Salzberg S.L."/>
            <person name="Sanchez-Gracia A."/>
            <person name="Saranga D.J."/>
            <person name="Sato H."/>
            <person name="Schaeffer S.W."/>
            <person name="Schatz M.C."/>
            <person name="Schlenke T."/>
            <person name="Schwartz R."/>
            <person name="Segarra C."/>
            <person name="Singh R.S."/>
            <person name="Sirot L."/>
            <person name="Sirota M."/>
            <person name="Sisneros N.B."/>
            <person name="Smith C.D."/>
            <person name="Smith T.F."/>
            <person name="Spieth J."/>
            <person name="Stage D.E."/>
            <person name="Stark A."/>
            <person name="Stephan W."/>
            <person name="Strausberg R.L."/>
            <person name="Strempel S."/>
            <person name="Sturgill D."/>
            <person name="Sutton G."/>
            <person name="Sutton G.G."/>
            <person name="Tao W."/>
            <person name="Teichmann S."/>
            <person name="Tobari Y.N."/>
            <person name="Tomimura Y."/>
            <person name="Tsolas J.M."/>
            <person name="Valente V.L."/>
            <person name="Venter E."/>
            <person name="Venter J.C."/>
            <person name="Vicario S."/>
            <person name="Vieira F.G."/>
            <person name="Vilella A.J."/>
            <person name="Villasante A."/>
            <person name="Walenz B."/>
            <person name="Wang J."/>
            <person name="Wasserman M."/>
            <person name="Watts T."/>
            <person name="Wilson D."/>
            <person name="Wilson R.K."/>
            <person name="Wing R.A."/>
            <person name="Wolfner M.F."/>
            <person name="Wong A."/>
            <person name="Wong G.K."/>
            <person name="Wu C.I."/>
            <person name="Wu G."/>
            <person name="Yamamoto D."/>
            <person name="Yang H.P."/>
            <person name="Yang S.P."/>
            <person name="Yorke J.A."/>
            <person name="Yoshida K."/>
            <person name="Zdobnov E."/>
            <person name="Zhang P."/>
            <person name="Zhang Y."/>
            <person name="Zimin A.V."/>
            <person name="Baldwin J."/>
            <person name="Abdouelleil A."/>
            <person name="Abdulkadir J."/>
            <person name="Abebe A."/>
            <person name="Abera B."/>
            <person name="Abreu J."/>
            <person name="Acer S.C."/>
            <person name="Aftuck L."/>
            <person name="Alexander A."/>
            <person name="An P."/>
            <person name="Anderson E."/>
            <person name="Anderson S."/>
            <person name="Arachi H."/>
            <person name="Azer M."/>
            <person name="Bachantsang P."/>
            <person name="Barry A."/>
            <person name="Bayul T."/>
            <person name="Berlin A."/>
            <person name="Bessette D."/>
            <person name="Bloom T."/>
            <person name="Blye J."/>
            <person name="Boguslavskiy L."/>
            <person name="Bonnet C."/>
            <person name="Boukhgalter B."/>
            <person name="Bourzgui I."/>
            <person name="Brown A."/>
            <person name="Cahill P."/>
            <person name="Channer S."/>
            <person name="Cheshatsang Y."/>
            <person name="Chuda L."/>
            <person name="Citroen M."/>
            <person name="Collymore A."/>
            <person name="Cooke P."/>
            <person name="Costello M."/>
            <person name="D'Aco K."/>
            <person name="Daza R."/>
            <person name="De Haan G."/>
            <person name="DeGray S."/>
            <person name="DeMaso C."/>
            <person name="Dhargay N."/>
            <person name="Dooley K."/>
            <person name="Dooley E."/>
            <person name="Doricent M."/>
            <person name="Dorje P."/>
            <person name="Dorjee K."/>
            <person name="Dupes A."/>
            <person name="Elong R."/>
            <person name="Falk J."/>
            <person name="Farina A."/>
            <person name="Faro S."/>
            <person name="Ferguson D."/>
            <person name="Fisher S."/>
            <person name="Foley C.D."/>
            <person name="Franke A."/>
            <person name="Friedrich D."/>
            <person name="Gadbois L."/>
            <person name="Gearin G."/>
            <person name="Gearin C.R."/>
            <person name="Giannoukos G."/>
            <person name="Goode T."/>
            <person name="Graham J."/>
            <person name="Grandbois E."/>
            <person name="Grewal S."/>
            <person name="Gyaltsen K."/>
            <person name="Hafez N."/>
            <person name="Hagos B."/>
            <person name="Hall J."/>
            <person name="Henson C."/>
            <person name="Hollinger A."/>
            <person name="Honan T."/>
            <person name="Huard M.D."/>
            <person name="Hughes L."/>
            <person name="Hurhula B."/>
            <person name="Husby M.E."/>
            <person name="Kamat A."/>
            <person name="Kanga B."/>
            <person name="Kashin S."/>
            <person name="Khazanovich D."/>
            <person name="Kisner P."/>
            <person name="Lance K."/>
            <person name="Lara M."/>
            <person name="Lee W."/>
            <person name="Lennon N."/>
            <person name="Letendre F."/>
            <person name="LeVine R."/>
            <person name="Lipovsky A."/>
            <person name="Liu X."/>
            <person name="Liu J."/>
            <person name="Liu S."/>
            <person name="Lokyitsang T."/>
            <person name="Lokyitsang Y."/>
            <person name="Lubonja R."/>
            <person name="Lui A."/>
            <person name="MacDonald P."/>
            <person name="Magnisalis V."/>
            <person name="Maru K."/>
            <person name="Matthews C."/>
            <person name="McCusker W."/>
            <person name="McDonough S."/>
            <person name="Mehta T."/>
            <person name="Meldrim J."/>
            <person name="Meneus L."/>
            <person name="Mihai O."/>
            <person name="Mihalev A."/>
            <person name="Mihova T."/>
            <person name="Mittelman R."/>
            <person name="Mlenga V."/>
            <person name="Montmayeur A."/>
            <person name="Mulrain L."/>
            <person name="Navidi A."/>
            <person name="Naylor J."/>
            <person name="Negash T."/>
            <person name="Nguyen T."/>
            <person name="Nguyen N."/>
            <person name="Nicol R."/>
            <person name="Norbu C."/>
            <person name="Norbu N."/>
            <person name="Novod N."/>
            <person name="O'Neill B."/>
            <person name="Osman S."/>
            <person name="Markiewicz E."/>
            <person name="Oyono O.L."/>
            <person name="Patti C."/>
            <person name="Phunkhang P."/>
            <person name="Pierre F."/>
            <person name="Priest M."/>
            <person name="Raghuraman S."/>
            <person name="Rege F."/>
            <person name="Reyes R."/>
            <person name="Rise C."/>
            <person name="Rogov P."/>
            <person name="Ross K."/>
            <person name="Ryan E."/>
            <person name="Settipalli S."/>
            <person name="Shea T."/>
            <person name="Sherpa N."/>
            <person name="Shi L."/>
            <person name="Shih D."/>
            <person name="Sparrow T."/>
            <person name="Spaulding J."/>
            <person name="Stalker J."/>
            <person name="Stange-Thomann N."/>
            <person name="Stavropoulos S."/>
            <person name="Stone C."/>
            <person name="Strader C."/>
            <person name="Tesfaye S."/>
            <person name="Thomson T."/>
            <person name="Thoulutsang Y."/>
            <person name="Thoulutsang D."/>
            <person name="Topham K."/>
            <person name="Topping I."/>
            <person name="Tsamla T."/>
            <person name="Vassiliev H."/>
            <person name="Vo A."/>
            <person name="Wangchuk T."/>
            <person name="Wangdi T."/>
            <person name="Weiand M."/>
            <person name="Wilkinson J."/>
            <person name="Wilson A."/>
            <person name="Yadav S."/>
            <person name="Young G."/>
            <person name="Yu Q."/>
            <person name="Zembek L."/>
            <person name="Zhong D."/>
            <person name="Zimmer A."/>
            <person name="Zwirko Z."/>
            <person name="Jaffe D.B."/>
            <person name="Alvarez P."/>
            <person name="Brockman W."/>
            <person name="Butler J."/>
            <person name="Chin C."/>
            <person name="Gnerre S."/>
            <person name="Grabherr M."/>
            <person name="Kleber M."/>
            <person name="Mauceli E."/>
            <person name="MacCallum I."/>
        </authorList>
    </citation>
    <scope>NUCLEOTIDE SEQUENCE [LARGE SCALE GENOMIC DNA]</scope>
    <source>
        <strain evidence="3">Tucson 14024-0371.13</strain>
    </source>
</reference>
<proteinExistence type="predicted"/>
<dbReference type="Proteomes" id="UP000007801">
    <property type="component" value="Unassembled WGS sequence"/>
</dbReference>
<name>A0A0P9BPB7_DROAN</name>
<dbReference type="AlphaFoldDB" id="A0A0P9BPB7"/>
<protein>
    <submittedName>
        <fullName evidence="2">Uncharacterized protein, isoform C</fullName>
    </submittedName>
</protein>
<evidence type="ECO:0000256" key="1">
    <source>
        <dbReference type="SAM" id="MobiDB-lite"/>
    </source>
</evidence>
<dbReference type="InParanoid" id="A0A0P9BPB7"/>
<organism evidence="2 3">
    <name type="scientific">Drosophila ananassae</name>
    <name type="common">Fruit fly</name>
    <dbReference type="NCBI Taxonomy" id="7217"/>
    <lineage>
        <taxon>Eukaryota</taxon>
        <taxon>Metazoa</taxon>
        <taxon>Ecdysozoa</taxon>
        <taxon>Arthropoda</taxon>
        <taxon>Hexapoda</taxon>
        <taxon>Insecta</taxon>
        <taxon>Pterygota</taxon>
        <taxon>Neoptera</taxon>
        <taxon>Endopterygota</taxon>
        <taxon>Diptera</taxon>
        <taxon>Brachycera</taxon>
        <taxon>Muscomorpha</taxon>
        <taxon>Ephydroidea</taxon>
        <taxon>Drosophilidae</taxon>
        <taxon>Drosophila</taxon>
        <taxon>Sophophora</taxon>
    </lineage>
</organism>
<gene>
    <name evidence="2" type="primary">Dana\GF14342</name>
    <name evidence="2" type="synonym">dana_GLEANR_15104</name>
    <name evidence="2" type="ORF">GF14342</name>
</gene>
<sequence>MDLNEEKAHPPRVSVMDLPLGKRSYSFSKYSLQSLPFFATPTDEYYERHVAPRLEGNPGHGPFPSMKQLQRHYHRTHYFAPSYLEQRIPRYPGQQNPVAAKEPSTAYEELERLRKALRKVSIFEKVDSKSSADSTPESTPESTSQSIEGCDTPLSIEEYDERSSSNFLND</sequence>
<evidence type="ECO:0000313" key="2">
    <source>
        <dbReference type="EMBL" id="KPU73662.1"/>
    </source>
</evidence>
<feature type="compositionally biased region" description="Low complexity" evidence="1">
    <location>
        <begin position="131"/>
        <end position="148"/>
    </location>
</feature>
<keyword evidence="3" id="KW-1185">Reference proteome</keyword>
<evidence type="ECO:0000313" key="3">
    <source>
        <dbReference type="Proteomes" id="UP000007801"/>
    </source>
</evidence>
<dbReference type="EMBL" id="CH902620">
    <property type="protein sequence ID" value="KPU73662.1"/>
    <property type="molecule type" value="Genomic_DNA"/>
</dbReference>
<accession>A0A0P9BPB7</accession>
<feature type="region of interest" description="Disordered" evidence="1">
    <location>
        <begin position="124"/>
        <end position="170"/>
    </location>
</feature>